<dbReference type="AlphaFoldDB" id="A0A4R4Y0C2"/>
<sequence>MPTVTVESLVPAAMGADADTVFSAICDVERFADQTDEVRSVTVTARQDGTQDSEWAVTFRNGILCWSERERIDHSARTITFRQLDGDFERFDGEWAVVEFGPDTIVTFTAHFDLGMPSLAAIIDPIAEEALRASIQAILRGLLGEELVFLDTASYPVASDAETPS</sequence>
<dbReference type="RefSeq" id="WP_132493912.1">
    <property type="nucleotide sequence ID" value="NZ_SMKW01000093.1"/>
</dbReference>
<dbReference type="InterPro" id="IPR005031">
    <property type="entry name" value="COQ10_START"/>
</dbReference>
<dbReference type="Pfam" id="PF03364">
    <property type="entry name" value="Polyketide_cyc"/>
    <property type="match status" value="1"/>
</dbReference>
<name>A0A4R4Y0C2_9PSEU</name>
<dbReference type="EMBL" id="SMKW01000093">
    <property type="protein sequence ID" value="TDD37738.1"/>
    <property type="molecule type" value="Genomic_DNA"/>
</dbReference>
<protein>
    <recommendedName>
        <fullName evidence="1">Coenzyme Q-binding protein COQ10 START domain-containing protein</fullName>
    </recommendedName>
</protein>
<accession>A0A4R4Y0C2</accession>
<reference evidence="2 3" key="1">
    <citation type="submission" date="2019-03" db="EMBL/GenBank/DDBJ databases">
        <title>Draft genome sequences of novel Actinobacteria.</title>
        <authorList>
            <person name="Sahin N."/>
            <person name="Ay H."/>
            <person name="Saygin H."/>
        </authorList>
    </citation>
    <scope>NUCLEOTIDE SEQUENCE [LARGE SCALE GENOMIC DNA]</scope>
    <source>
        <strain evidence="2 3">7K502</strain>
    </source>
</reference>
<organism evidence="2 3">
    <name type="scientific">Saccharopolyspora elongata</name>
    <dbReference type="NCBI Taxonomy" id="2530387"/>
    <lineage>
        <taxon>Bacteria</taxon>
        <taxon>Bacillati</taxon>
        <taxon>Actinomycetota</taxon>
        <taxon>Actinomycetes</taxon>
        <taxon>Pseudonocardiales</taxon>
        <taxon>Pseudonocardiaceae</taxon>
        <taxon>Saccharopolyspora</taxon>
    </lineage>
</organism>
<dbReference type="InterPro" id="IPR023393">
    <property type="entry name" value="START-like_dom_sf"/>
</dbReference>
<proteinExistence type="predicted"/>
<feature type="domain" description="Coenzyme Q-binding protein COQ10 START" evidence="1">
    <location>
        <begin position="14"/>
        <end position="137"/>
    </location>
</feature>
<evidence type="ECO:0000313" key="3">
    <source>
        <dbReference type="Proteomes" id="UP000294947"/>
    </source>
</evidence>
<evidence type="ECO:0000313" key="2">
    <source>
        <dbReference type="EMBL" id="TDD37738.1"/>
    </source>
</evidence>
<keyword evidence="3" id="KW-1185">Reference proteome</keyword>
<dbReference type="OrthoDB" id="9134299at2"/>
<gene>
    <name evidence="2" type="ORF">E1288_40125</name>
</gene>
<dbReference type="Proteomes" id="UP000294947">
    <property type="component" value="Unassembled WGS sequence"/>
</dbReference>
<dbReference type="Gene3D" id="3.30.530.20">
    <property type="match status" value="1"/>
</dbReference>
<dbReference type="SUPFAM" id="SSF55961">
    <property type="entry name" value="Bet v1-like"/>
    <property type="match status" value="1"/>
</dbReference>
<comment type="caution">
    <text evidence="2">The sequence shown here is derived from an EMBL/GenBank/DDBJ whole genome shotgun (WGS) entry which is preliminary data.</text>
</comment>
<evidence type="ECO:0000259" key="1">
    <source>
        <dbReference type="Pfam" id="PF03364"/>
    </source>
</evidence>